<accession>G8U045</accession>
<evidence type="ECO:0000256" key="1">
    <source>
        <dbReference type="SAM" id="Phobius"/>
    </source>
</evidence>
<dbReference type="EMBL" id="CP003179">
    <property type="protein sequence ID" value="AEW05294.1"/>
    <property type="molecule type" value="Genomic_DNA"/>
</dbReference>
<feature type="transmembrane region" description="Helical" evidence="1">
    <location>
        <begin position="193"/>
        <end position="212"/>
    </location>
</feature>
<keyword evidence="1" id="KW-0812">Transmembrane</keyword>
<keyword evidence="1" id="KW-1133">Transmembrane helix</keyword>
<dbReference type="PATRIC" id="fig|679936.5.peg.1866"/>
<dbReference type="Proteomes" id="UP000005439">
    <property type="component" value="Chromosome"/>
</dbReference>
<gene>
    <name evidence="2" type="ordered locus">Sulac_1801</name>
</gene>
<dbReference type="AlphaFoldDB" id="G8U045"/>
<sequence>MTSRWMRIRYEWTVLKSPNLGLVPLALLLLGLTHGVLELASRWDRHFIENMESFFPLAIALTTVPLGIIDREAGVLEHEMTLPLAAITGWRLAILWTVLWAEILIGVAILDKLWGPVPFWAGVFAALGPALWLSALGLWATLIFPRVAFGYLVILALPVTDLILRVLGAFNAIPGLQLIDLFAYRWNIPAVPWPWVKTVMGVVGLVGLTMAIRWRRRWVERAFL</sequence>
<keyword evidence="1" id="KW-0472">Membrane</keyword>
<reference evidence="2 3" key="2">
    <citation type="journal article" date="2012" name="Stand. Genomic Sci.">
        <title>Complete genome sequence of the moderately thermophilic mineral-sulfide-oxidizing firmicute Sulfobacillus acidophilus type strain (NAL(T)).</title>
        <authorList>
            <person name="Anderson I."/>
            <person name="Chertkov O."/>
            <person name="Chen A."/>
            <person name="Saunders E."/>
            <person name="Lapidus A."/>
            <person name="Nolan M."/>
            <person name="Lucas S."/>
            <person name="Hammon N."/>
            <person name="Deshpande S."/>
            <person name="Cheng J.F."/>
            <person name="Han C."/>
            <person name="Tapia R."/>
            <person name="Goodwin L.A."/>
            <person name="Pitluck S."/>
            <person name="Liolios K."/>
            <person name="Pagani I."/>
            <person name="Ivanova N."/>
            <person name="Mikhailova N."/>
            <person name="Pati A."/>
            <person name="Palaniappan K."/>
            <person name="Land M."/>
            <person name="Pan C."/>
            <person name="Rohde M."/>
            <person name="Pukall R."/>
            <person name="Goker M."/>
            <person name="Detter J.C."/>
            <person name="Woyke T."/>
            <person name="Bristow J."/>
            <person name="Eisen J.A."/>
            <person name="Markowitz V."/>
            <person name="Hugenholtz P."/>
            <person name="Kyrpides N.C."/>
            <person name="Klenk H.P."/>
            <person name="Mavromatis K."/>
        </authorList>
    </citation>
    <scope>NUCLEOTIDE SEQUENCE [LARGE SCALE GENOMIC DNA]</scope>
    <source>
        <strain evidence="3">ATCC 700253 / DSM 10332 / NAL</strain>
    </source>
</reference>
<dbReference type="HOGENOM" id="CLU_1260914_0_0_9"/>
<reference evidence="3" key="1">
    <citation type="submission" date="2011-12" db="EMBL/GenBank/DDBJ databases">
        <title>The complete genome of chromosome of Sulfobacillus acidophilus DSM 10332.</title>
        <authorList>
            <person name="Lucas S."/>
            <person name="Han J."/>
            <person name="Lapidus A."/>
            <person name="Bruce D."/>
            <person name="Goodwin L."/>
            <person name="Pitluck S."/>
            <person name="Peters L."/>
            <person name="Kyrpides N."/>
            <person name="Mavromatis K."/>
            <person name="Ivanova N."/>
            <person name="Mikhailova N."/>
            <person name="Chertkov O."/>
            <person name="Saunders E."/>
            <person name="Detter J.C."/>
            <person name="Tapia R."/>
            <person name="Han C."/>
            <person name="Land M."/>
            <person name="Hauser L."/>
            <person name="Markowitz V."/>
            <person name="Cheng J.-F."/>
            <person name="Hugenholtz P."/>
            <person name="Woyke T."/>
            <person name="Wu D."/>
            <person name="Pukall R."/>
            <person name="Gehrich-Schroeter G."/>
            <person name="Schneider S."/>
            <person name="Klenk H.-P."/>
            <person name="Eisen J.A."/>
        </authorList>
    </citation>
    <scope>NUCLEOTIDE SEQUENCE [LARGE SCALE GENOMIC DNA]</scope>
    <source>
        <strain evidence="3">ATCC 700253 / DSM 10332 / NAL</strain>
    </source>
</reference>
<name>G8U045_SULAD</name>
<organism evidence="2 3">
    <name type="scientific">Sulfobacillus acidophilus (strain ATCC 700253 / DSM 10332 / NAL)</name>
    <dbReference type="NCBI Taxonomy" id="679936"/>
    <lineage>
        <taxon>Bacteria</taxon>
        <taxon>Bacillati</taxon>
        <taxon>Bacillota</taxon>
        <taxon>Clostridia</taxon>
        <taxon>Eubacteriales</taxon>
        <taxon>Clostridiales Family XVII. Incertae Sedis</taxon>
        <taxon>Sulfobacillus</taxon>
    </lineage>
</organism>
<proteinExistence type="predicted"/>
<dbReference type="STRING" id="679936.Sulac_1801"/>
<keyword evidence="3" id="KW-1185">Reference proteome</keyword>
<feature type="transmembrane region" description="Helical" evidence="1">
    <location>
        <begin position="122"/>
        <end position="144"/>
    </location>
</feature>
<evidence type="ECO:0000313" key="2">
    <source>
        <dbReference type="EMBL" id="AEW05294.1"/>
    </source>
</evidence>
<feature type="transmembrane region" description="Helical" evidence="1">
    <location>
        <begin position="151"/>
        <end position="173"/>
    </location>
</feature>
<feature type="transmembrane region" description="Helical" evidence="1">
    <location>
        <begin position="90"/>
        <end position="110"/>
    </location>
</feature>
<protein>
    <submittedName>
        <fullName evidence="2">Uncharacterized protein</fullName>
    </submittedName>
</protein>
<evidence type="ECO:0000313" key="3">
    <source>
        <dbReference type="Proteomes" id="UP000005439"/>
    </source>
</evidence>
<dbReference type="KEGG" id="sap:Sulac_1801"/>
<feature type="transmembrane region" description="Helical" evidence="1">
    <location>
        <begin position="51"/>
        <end position="69"/>
    </location>
</feature>